<feature type="domain" description="HTH arsR-type" evidence="2">
    <location>
        <begin position="31"/>
        <end position="129"/>
    </location>
</feature>
<protein>
    <submittedName>
        <fullName evidence="3">Helix-turn-helix domain-containing protein</fullName>
    </submittedName>
</protein>
<evidence type="ECO:0000313" key="4">
    <source>
        <dbReference type="Proteomes" id="UP001551482"/>
    </source>
</evidence>
<dbReference type="Gene3D" id="1.10.10.10">
    <property type="entry name" value="Winged helix-like DNA-binding domain superfamily/Winged helix DNA-binding domain"/>
    <property type="match status" value="1"/>
</dbReference>
<proteinExistence type="predicted"/>
<dbReference type="RefSeq" id="WP_358353165.1">
    <property type="nucleotide sequence ID" value="NZ_JBEZFP010000027.1"/>
</dbReference>
<name>A0ABV3DFL7_9ACTN</name>
<dbReference type="CDD" id="cd00090">
    <property type="entry name" value="HTH_ARSR"/>
    <property type="match status" value="1"/>
</dbReference>
<dbReference type="InterPro" id="IPR036390">
    <property type="entry name" value="WH_DNA-bd_sf"/>
</dbReference>
<dbReference type="SUPFAM" id="SSF46785">
    <property type="entry name" value="Winged helix' DNA-binding domain"/>
    <property type="match status" value="1"/>
</dbReference>
<organism evidence="3 4">
    <name type="scientific">Streptodolium elevatio</name>
    <dbReference type="NCBI Taxonomy" id="3157996"/>
    <lineage>
        <taxon>Bacteria</taxon>
        <taxon>Bacillati</taxon>
        <taxon>Actinomycetota</taxon>
        <taxon>Actinomycetes</taxon>
        <taxon>Kitasatosporales</taxon>
        <taxon>Streptomycetaceae</taxon>
        <taxon>Streptodolium</taxon>
    </lineage>
</organism>
<dbReference type="InterPro" id="IPR001845">
    <property type="entry name" value="HTH_ArsR_DNA-bd_dom"/>
</dbReference>
<reference evidence="3 4" key="1">
    <citation type="submission" date="2024-06" db="EMBL/GenBank/DDBJ databases">
        <title>The Natural Products Discovery Center: Release of the First 8490 Sequenced Strains for Exploring Actinobacteria Biosynthetic Diversity.</title>
        <authorList>
            <person name="Kalkreuter E."/>
            <person name="Kautsar S.A."/>
            <person name="Yang D."/>
            <person name="Bader C.D."/>
            <person name="Teijaro C.N."/>
            <person name="Fluegel L."/>
            <person name="Davis C.M."/>
            <person name="Simpson J.R."/>
            <person name="Lauterbach L."/>
            <person name="Steele A.D."/>
            <person name="Gui C."/>
            <person name="Meng S."/>
            <person name="Li G."/>
            <person name="Viehrig K."/>
            <person name="Ye F."/>
            <person name="Su P."/>
            <person name="Kiefer A.F."/>
            <person name="Nichols A."/>
            <person name="Cepeda A.J."/>
            <person name="Yan W."/>
            <person name="Fan B."/>
            <person name="Jiang Y."/>
            <person name="Adhikari A."/>
            <person name="Zheng C.-J."/>
            <person name="Schuster L."/>
            <person name="Cowan T.M."/>
            <person name="Smanski M.J."/>
            <person name="Chevrette M.G."/>
            <person name="De Carvalho L.P.S."/>
            <person name="Shen B."/>
        </authorList>
    </citation>
    <scope>NUCLEOTIDE SEQUENCE [LARGE SCALE GENOMIC DNA]</scope>
    <source>
        <strain evidence="3 4">NPDC048946</strain>
    </source>
</reference>
<dbReference type="Pfam" id="PF12840">
    <property type="entry name" value="HTH_20"/>
    <property type="match status" value="1"/>
</dbReference>
<dbReference type="EMBL" id="JBEZFP010000027">
    <property type="protein sequence ID" value="MEU8134481.1"/>
    <property type="molecule type" value="Genomic_DNA"/>
</dbReference>
<keyword evidence="4" id="KW-1185">Reference proteome</keyword>
<accession>A0ABV3DFL7</accession>
<sequence>MPENPPHDPHDDPADPGAPDARGVRNTRDIEALKVFTHPLRLRVLRLLRSEGAATASGLARVLGTTPSLISYHLRAMAKHGFIAEDPEASSDGRERRWIALNDLRFSTADFSGDEVAVEVADAVVMTAHSDITDLFEKSLRHVKSMGLDWQNASFSAAPALRLSAAELQALYEELFAVVDRFRGRAEDHDADGGRRERVQLELLGFPYAPAP</sequence>
<dbReference type="Proteomes" id="UP001551482">
    <property type="component" value="Unassembled WGS sequence"/>
</dbReference>
<dbReference type="InterPro" id="IPR011991">
    <property type="entry name" value="ArsR-like_HTH"/>
</dbReference>
<comment type="caution">
    <text evidence="3">The sequence shown here is derived from an EMBL/GenBank/DDBJ whole genome shotgun (WGS) entry which is preliminary data.</text>
</comment>
<evidence type="ECO:0000256" key="1">
    <source>
        <dbReference type="SAM" id="MobiDB-lite"/>
    </source>
</evidence>
<gene>
    <name evidence="3" type="ORF">AB0C36_13320</name>
</gene>
<feature type="region of interest" description="Disordered" evidence="1">
    <location>
        <begin position="1"/>
        <end position="23"/>
    </location>
</feature>
<dbReference type="SMART" id="SM00418">
    <property type="entry name" value="HTH_ARSR"/>
    <property type="match status" value="1"/>
</dbReference>
<feature type="compositionally biased region" description="Basic and acidic residues" evidence="1">
    <location>
        <begin position="1"/>
        <end position="13"/>
    </location>
</feature>
<dbReference type="InterPro" id="IPR036388">
    <property type="entry name" value="WH-like_DNA-bd_sf"/>
</dbReference>
<evidence type="ECO:0000259" key="2">
    <source>
        <dbReference type="SMART" id="SM00418"/>
    </source>
</evidence>
<evidence type="ECO:0000313" key="3">
    <source>
        <dbReference type="EMBL" id="MEU8134481.1"/>
    </source>
</evidence>